<sequence>EESNGKHLKVIDQLIKQQQRERNRSELLSRLDSMFGGEFANGLHAMLFSNGMDQSPDSDEKDKDRDKHMATVTTTSTAFIAPEPQVQPSHELLFKQSPKIDPQQTLAANNLAKLQSADNALFEQQPDTDAEEYQTTHGQSFSNGITASPQRSRAQTTIKHDVAEEDDTPLNVAGPTLSRISKETIDTPFSPEETTPPPPLMPINRKGLFSL</sequence>
<evidence type="ECO:0000313" key="2">
    <source>
        <dbReference type="EMBL" id="ETO18037.1"/>
    </source>
</evidence>
<evidence type="ECO:0000313" key="3">
    <source>
        <dbReference type="Proteomes" id="UP000023152"/>
    </source>
</evidence>
<dbReference type="AlphaFoldDB" id="X6MX36"/>
<reference evidence="2 3" key="1">
    <citation type="journal article" date="2013" name="Curr. Biol.">
        <title>The Genome of the Foraminiferan Reticulomyxa filosa.</title>
        <authorList>
            <person name="Glockner G."/>
            <person name="Hulsmann N."/>
            <person name="Schleicher M."/>
            <person name="Noegel A.A."/>
            <person name="Eichinger L."/>
            <person name="Gallinger C."/>
            <person name="Pawlowski J."/>
            <person name="Sierra R."/>
            <person name="Euteneuer U."/>
            <person name="Pillet L."/>
            <person name="Moustafa A."/>
            <person name="Platzer M."/>
            <person name="Groth M."/>
            <person name="Szafranski K."/>
            <person name="Schliwa M."/>
        </authorList>
    </citation>
    <scope>NUCLEOTIDE SEQUENCE [LARGE SCALE GENOMIC DNA]</scope>
</reference>
<feature type="compositionally biased region" description="Basic and acidic residues" evidence="1">
    <location>
        <begin position="58"/>
        <end position="69"/>
    </location>
</feature>
<feature type="region of interest" description="Disordered" evidence="1">
    <location>
        <begin position="48"/>
        <end position="69"/>
    </location>
</feature>
<organism evidence="2 3">
    <name type="scientific">Reticulomyxa filosa</name>
    <dbReference type="NCBI Taxonomy" id="46433"/>
    <lineage>
        <taxon>Eukaryota</taxon>
        <taxon>Sar</taxon>
        <taxon>Rhizaria</taxon>
        <taxon>Retaria</taxon>
        <taxon>Foraminifera</taxon>
        <taxon>Monothalamids</taxon>
        <taxon>Reticulomyxidae</taxon>
        <taxon>Reticulomyxa</taxon>
    </lineage>
</organism>
<feature type="compositionally biased region" description="Polar residues" evidence="1">
    <location>
        <begin position="133"/>
        <end position="157"/>
    </location>
</feature>
<comment type="caution">
    <text evidence="2">The sequence shown here is derived from an EMBL/GenBank/DDBJ whole genome shotgun (WGS) entry which is preliminary data.</text>
</comment>
<keyword evidence="3" id="KW-1185">Reference proteome</keyword>
<dbReference type="EMBL" id="ASPP01015596">
    <property type="protein sequence ID" value="ETO18037.1"/>
    <property type="molecule type" value="Genomic_DNA"/>
</dbReference>
<gene>
    <name evidence="2" type="ORF">RFI_19258</name>
</gene>
<dbReference type="Proteomes" id="UP000023152">
    <property type="component" value="Unassembled WGS sequence"/>
</dbReference>
<accession>X6MX36</accession>
<feature type="region of interest" description="Disordered" evidence="1">
    <location>
        <begin position="126"/>
        <end position="211"/>
    </location>
</feature>
<name>X6MX36_RETFI</name>
<feature type="non-terminal residue" evidence="2">
    <location>
        <position position="1"/>
    </location>
</feature>
<proteinExistence type="predicted"/>
<protein>
    <submittedName>
        <fullName evidence="2">Uncharacterized protein</fullName>
    </submittedName>
</protein>
<evidence type="ECO:0000256" key="1">
    <source>
        <dbReference type="SAM" id="MobiDB-lite"/>
    </source>
</evidence>